<gene>
    <name evidence="2" type="ORF">SMACR_01663</name>
</gene>
<dbReference type="EMBL" id="NMPR01000008">
    <property type="protein sequence ID" value="KAA8635931.1"/>
    <property type="molecule type" value="Genomic_DNA"/>
</dbReference>
<dbReference type="OMA" id="DPKECAK"/>
<organism evidence="2 3">
    <name type="scientific">Sordaria macrospora</name>
    <dbReference type="NCBI Taxonomy" id="5147"/>
    <lineage>
        <taxon>Eukaryota</taxon>
        <taxon>Fungi</taxon>
        <taxon>Dikarya</taxon>
        <taxon>Ascomycota</taxon>
        <taxon>Pezizomycotina</taxon>
        <taxon>Sordariomycetes</taxon>
        <taxon>Sordariomycetidae</taxon>
        <taxon>Sordariales</taxon>
        <taxon>Sordariaceae</taxon>
        <taxon>Sordaria</taxon>
    </lineage>
</organism>
<proteinExistence type="predicted"/>
<protein>
    <recommendedName>
        <fullName evidence="4">Prp 4 CRoW domain-containing protein</fullName>
    </recommendedName>
</protein>
<evidence type="ECO:0000256" key="1">
    <source>
        <dbReference type="SAM" id="SignalP"/>
    </source>
</evidence>
<evidence type="ECO:0008006" key="4">
    <source>
        <dbReference type="Google" id="ProtNLM"/>
    </source>
</evidence>
<accession>A0A8S9A4M7</accession>
<comment type="caution">
    <text evidence="2">The sequence shown here is derived from an EMBL/GenBank/DDBJ whole genome shotgun (WGS) entry which is preliminary data.</text>
</comment>
<sequence length="283" mass="28081">MLVKSFTALAALALAAQAVAEPIIRTPYRANKVHKTSVRQLFGVVRRQDNPGYQPEQTVCGSGNTCSEACGAGFETCASKDDSVHCYNPAAAQICCPNASGSSCDAGYYCAADNEKETWCCPEGMGLEECAAAYGVESGLVSQTAEAISSTSTSTSTSSTSSVATSTSSVATSTSTSSTVVSTTTTSSVVVTTTSTSSSVIPLSTLSVALNTTSSAAAITIPVVSSSSIVLIPTGGAPSGANSTSVVVVSPQPTQSEIATGAGSVAKPAGAFLLVAAGLAALL</sequence>
<dbReference type="Proteomes" id="UP000433876">
    <property type="component" value="Unassembled WGS sequence"/>
</dbReference>
<feature type="chain" id="PRO_5035797719" description="Prp 4 CRoW domain-containing protein" evidence="1">
    <location>
        <begin position="21"/>
        <end position="283"/>
    </location>
</feature>
<name>A0A8S9A4M7_SORMA</name>
<reference evidence="2 3" key="1">
    <citation type="submission" date="2017-07" db="EMBL/GenBank/DDBJ databases">
        <title>Genome sequence of the Sordaria macrospora wild type strain R19027.</title>
        <authorList>
            <person name="Nowrousian M."/>
            <person name="Teichert I."/>
            <person name="Kueck U."/>
        </authorList>
    </citation>
    <scope>NUCLEOTIDE SEQUENCE [LARGE SCALE GENOMIC DNA]</scope>
    <source>
        <strain evidence="2 3">R19027</strain>
        <tissue evidence="2">Mycelium</tissue>
    </source>
</reference>
<dbReference type="VEuPathDB" id="FungiDB:SMAC_01663"/>
<keyword evidence="1" id="KW-0732">Signal</keyword>
<evidence type="ECO:0000313" key="3">
    <source>
        <dbReference type="Proteomes" id="UP000433876"/>
    </source>
</evidence>
<evidence type="ECO:0000313" key="2">
    <source>
        <dbReference type="EMBL" id="KAA8635931.1"/>
    </source>
</evidence>
<dbReference type="AlphaFoldDB" id="A0A8S9A4M7"/>
<feature type="signal peptide" evidence="1">
    <location>
        <begin position="1"/>
        <end position="20"/>
    </location>
</feature>